<keyword evidence="1" id="KW-0732">Signal</keyword>
<keyword evidence="4" id="KW-1185">Reference proteome</keyword>
<feature type="signal peptide" evidence="1">
    <location>
        <begin position="1"/>
        <end position="22"/>
    </location>
</feature>
<dbReference type="RefSeq" id="WP_273596026.1">
    <property type="nucleotide sequence ID" value="NZ_JAQQXS010000005.1"/>
</dbReference>
<dbReference type="EMBL" id="JAQQXS010000005">
    <property type="protein sequence ID" value="MDC8784903.1"/>
    <property type="molecule type" value="Genomic_DNA"/>
</dbReference>
<comment type="caution">
    <text evidence="3">The sequence shown here is derived from an EMBL/GenBank/DDBJ whole genome shotgun (WGS) entry which is preliminary data.</text>
</comment>
<dbReference type="InterPro" id="IPR001638">
    <property type="entry name" value="Solute-binding_3/MltF_N"/>
</dbReference>
<dbReference type="PANTHER" id="PTHR38834">
    <property type="entry name" value="PERIPLASMIC SUBSTRATE BINDING PROTEIN FAMILY 3"/>
    <property type="match status" value="1"/>
</dbReference>
<dbReference type="PROSITE" id="PS51318">
    <property type="entry name" value="TAT"/>
    <property type="match status" value="1"/>
</dbReference>
<dbReference type="Proteomes" id="UP001219862">
    <property type="component" value="Unassembled WGS sequence"/>
</dbReference>
<reference evidence="3 4" key="1">
    <citation type="submission" date="2022-10" db="EMBL/GenBank/DDBJ databases">
        <title>paucibacter sp. hw8 Genome sequencing.</title>
        <authorList>
            <person name="Park S."/>
        </authorList>
    </citation>
    <scope>NUCLEOTIDE SEQUENCE [LARGE SCALE GENOMIC DNA]</scope>
    <source>
        <strain evidence="4">hw8</strain>
    </source>
</reference>
<sequence length="260" mass="28776">MNRRNLLTAGLMAGLTGGMAIAPPAWPQSAEADIIVMLEDLHPYSYRDTQGAPAGYAVEIAHEMLRRAGLNGRFEITSWSRVLAKGRTVPGVLIPAIVRLPEREKEFYWVGTAARRQAMLYRRRNRADISVSSMQDIHRYRTAVVIGDASEHEMLALGLTAERHLDRSADYGIALRRFFSDRADLLVISKSLAPTVLKQYGYNIADLEPVLKLRESASSVALSLGTEAATRNKLQQAFDAMHRDGALAELAARYPAITLD</sequence>
<evidence type="ECO:0000259" key="2">
    <source>
        <dbReference type="Pfam" id="PF00497"/>
    </source>
</evidence>
<gene>
    <name evidence="3" type="ORF">PRZ01_06840</name>
</gene>
<name>A0ABT5KPR9_9BURK</name>
<accession>A0ABT5KPR9</accession>
<organism evidence="3 4">
    <name type="scientific">Roseateles koreensis</name>
    <dbReference type="NCBI Taxonomy" id="2987526"/>
    <lineage>
        <taxon>Bacteria</taxon>
        <taxon>Pseudomonadati</taxon>
        <taxon>Pseudomonadota</taxon>
        <taxon>Betaproteobacteria</taxon>
        <taxon>Burkholderiales</taxon>
        <taxon>Sphaerotilaceae</taxon>
        <taxon>Roseateles</taxon>
    </lineage>
</organism>
<evidence type="ECO:0000313" key="3">
    <source>
        <dbReference type="EMBL" id="MDC8784903.1"/>
    </source>
</evidence>
<dbReference type="SUPFAM" id="SSF53850">
    <property type="entry name" value="Periplasmic binding protein-like II"/>
    <property type="match status" value="1"/>
</dbReference>
<evidence type="ECO:0000256" key="1">
    <source>
        <dbReference type="SAM" id="SignalP"/>
    </source>
</evidence>
<proteinExistence type="predicted"/>
<feature type="domain" description="Solute-binding protein family 3/N-terminal" evidence="2">
    <location>
        <begin position="35"/>
        <end position="254"/>
    </location>
</feature>
<protein>
    <submittedName>
        <fullName evidence="3">Transporter substrate-binding domain-containing protein</fullName>
    </submittedName>
</protein>
<dbReference type="Gene3D" id="3.40.190.10">
    <property type="entry name" value="Periplasmic binding protein-like II"/>
    <property type="match status" value="2"/>
</dbReference>
<dbReference type="InterPro" id="IPR006311">
    <property type="entry name" value="TAT_signal"/>
</dbReference>
<dbReference type="PANTHER" id="PTHR38834:SF3">
    <property type="entry name" value="SOLUTE-BINDING PROTEIN FAMILY 3_N-TERMINAL DOMAIN-CONTAINING PROTEIN"/>
    <property type="match status" value="1"/>
</dbReference>
<dbReference type="Pfam" id="PF00497">
    <property type="entry name" value="SBP_bac_3"/>
    <property type="match status" value="1"/>
</dbReference>
<feature type="chain" id="PRO_5045879601" evidence="1">
    <location>
        <begin position="23"/>
        <end position="260"/>
    </location>
</feature>
<evidence type="ECO:0000313" key="4">
    <source>
        <dbReference type="Proteomes" id="UP001219862"/>
    </source>
</evidence>